<dbReference type="Gene3D" id="3.30.300.30">
    <property type="match status" value="1"/>
</dbReference>
<keyword evidence="4" id="KW-1185">Reference proteome</keyword>
<dbReference type="STRING" id="1206085.SAMN05443575_3175"/>
<dbReference type="InterPro" id="IPR020845">
    <property type="entry name" value="AMP-binding_CS"/>
</dbReference>
<dbReference type="Pfam" id="PF13193">
    <property type="entry name" value="AMP-binding_C"/>
    <property type="match status" value="1"/>
</dbReference>
<name>A0A1M5PRK2_9ACTN</name>
<gene>
    <name evidence="3" type="ORF">SAMN05443575_3175</name>
</gene>
<dbReference type="EMBL" id="FQVU01000004">
    <property type="protein sequence ID" value="SHH04497.1"/>
    <property type="molecule type" value="Genomic_DNA"/>
</dbReference>
<dbReference type="AlphaFoldDB" id="A0A1M5PRK2"/>
<protein>
    <submittedName>
        <fullName evidence="3">Fatty-acyl-CoA synthase</fullName>
    </submittedName>
</protein>
<dbReference type="Gene3D" id="3.40.50.12780">
    <property type="entry name" value="N-terminal domain of ligase-like"/>
    <property type="match status" value="1"/>
</dbReference>
<dbReference type="InterPro" id="IPR025110">
    <property type="entry name" value="AMP-bd_C"/>
</dbReference>
<dbReference type="PANTHER" id="PTHR43767:SF1">
    <property type="entry name" value="NONRIBOSOMAL PEPTIDE SYNTHASE PES1 (EUROFUNG)-RELATED"/>
    <property type="match status" value="1"/>
</dbReference>
<dbReference type="OrthoDB" id="9803968at2"/>
<evidence type="ECO:0000259" key="1">
    <source>
        <dbReference type="Pfam" id="PF00501"/>
    </source>
</evidence>
<dbReference type="Proteomes" id="UP000186132">
    <property type="component" value="Unassembled WGS sequence"/>
</dbReference>
<dbReference type="PROSITE" id="PS00455">
    <property type="entry name" value="AMP_BINDING"/>
    <property type="match status" value="1"/>
</dbReference>
<dbReference type="InterPro" id="IPR000873">
    <property type="entry name" value="AMP-dep_synth/lig_dom"/>
</dbReference>
<dbReference type="Pfam" id="PF00501">
    <property type="entry name" value="AMP-binding"/>
    <property type="match status" value="1"/>
</dbReference>
<dbReference type="PANTHER" id="PTHR43767">
    <property type="entry name" value="LONG-CHAIN-FATTY-ACID--COA LIGASE"/>
    <property type="match status" value="1"/>
</dbReference>
<dbReference type="InterPro" id="IPR045851">
    <property type="entry name" value="AMP-bd_C_sf"/>
</dbReference>
<feature type="domain" description="AMP-dependent synthetase/ligase" evidence="1">
    <location>
        <begin position="17"/>
        <end position="397"/>
    </location>
</feature>
<dbReference type="RefSeq" id="WP_073391380.1">
    <property type="nucleotide sequence ID" value="NZ_FQVU01000004.1"/>
</dbReference>
<evidence type="ECO:0000313" key="3">
    <source>
        <dbReference type="EMBL" id="SHH04497.1"/>
    </source>
</evidence>
<accession>A0A1M5PRK2</accession>
<evidence type="ECO:0000259" key="2">
    <source>
        <dbReference type="Pfam" id="PF13193"/>
    </source>
</evidence>
<dbReference type="GO" id="GO:0016878">
    <property type="term" value="F:acid-thiol ligase activity"/>
    <property type="evidence" value="ECO:0007669"/>
    <property type="project" value="UniProtKB-ARBA"/>
</dbReference>
<sequence length="548" mass="58303">MEGDARDFGFLQVWDAVAAAVGTRECVVQGDRRSTWDETAERSRRLGWWLTGQGFGARGEVASWESPNDTVGILLRNRAEFLETTLGCYRARCAPFNVNYRYTGEEVAYLLRDAGAAVLVYQREFAAVVADAVGRLADPPRLVLVEDGSPTEPAAASVEFEQALSDAVRPSVEPVPSPDDVHVLYTGGTTGMPKGVMWPLRELVSGATGAVVASPAAAATKAPGRGWLRALPAPPLMHGAALWFAYNAWTRGATIVLDPIVDRFDADQAVALMRAESVTWLAVVGDVFATPLVAALDRAAADGGVPAALSYVFSSGAALGETAWNGLLRHYPSLAVVNALGSSETGPQAFQTGADRTAAFRPGPDTVVVSEDHRRILGAHDPGVGWLSNGGTLPRGYLGDRARTEQTFREVGGRRVAVSGDRAAVAADGAVTFLGRASNVINTGGEKVYAEEVEGALARHPAVADAVVVGRPSERWGHEVVALVAVSLDVDDAELKQFCARDLAGYKIPKAFLRVPAIRRAPNGKVDYTWAREHATGEPSPRTQEVER</sequence>
<dbReference type="SUPFAM" id="SSF56801">
    <property type="entry name" value="Acetyl-CoA synthetase-like"/>
    <property type="match status" value="1"/>
</dbReference>
<feature type="domain" description="AMP-binding enzyme C-terminal" evidence="2">
    <location>
        <begin position="452"/>
        <end position="525"/>
    </location>
</feature>
<dbReference type="InterPro" id="IPR050237">
    <property type="entry name" value="ATP-dep_AMP-bd_enzyme"/>
</dbReference>
<proteinExistence type="predicted"/>
<dbReference type="InterPro" id="IPR042099">
    <property type="entry name" value="ANL_N_sf"/>
</dbReference>
<organism evidence="3 4">
    <name type="scientific">Jatrophihabitans endophyticus</name>
    <dbReference type="NCBI Taxonomy" id="1206085"/>
    <lineage>
        <taxon>Bacteria</taxon>
        <taxon>Bacillati</taxon>
        <taxon>Actinomycetota</taxon>
        <taxon>Actinomycetes</taxon>
        <taxon>Jatrophihabitantales</taxon>
        <taxon>Jatrophihabitantaceae</taxon>
        <taxon>Jatrophihabitans</taxon>
    </lineage>
</organism>
<dbReference type="NCBIfam" id="NF005863">
    <property type="entry name" value="PRK07798.1"/>
    <property type="match status" value="1"/>
</dbReference>
<evidence type="ECO:0000313" key="4">
    <source>
        <dbReference type="Proteomes" id="UP000186132"/>
    </source>
</evidence>
<reference evidence="3 4" key="1">
    <citation type="submission" date="2016-11" db="EMBL/GenBank/DDBJ databases">
        <authorList>
            <person name="Jaros S."/>
            <person name="Januszkiewicz K."/>
            <person name="Wedrychowicz H."/>
        </authorList>
    </citation>
    <scope>NUCLEOTIDE SEQUENCE [LARGE SCALE GENOMIC DNA]</scope>
    <source>
        <strain evidence="3 4">DSM 45627</strain>
    </source>
</reference>